<feature type="domain" description="Gfo/Idh/MocA-like oxidoreductase N-terminal" evidence="2">
    <location>
        <begin position="6"/>
        <end position="124"/>
    </location>
</feature>
<protein>
    <recommendedName>
        <fullName evidence="2">Gfo/Idh/MocA-like oxidoreductase N-terminal domain-containing protein</fullName>
    </recommendedName>
</protein>
<evidence type="ECO:0000259" key="2">
    <source>
        <dbReference type="Pfam" id="PF01408"/>
    </source>
</evidence>
<keyword evidence="1" id="KW-0560">Oxidoreductase</keyword>
<proteinExistence type="predicted"/>
<dbReference type="InterPro" id="IPR036291">
    <property type="entry name" value="NAD(P)-bd_dom_sf"/>
</dbReference>
<evidence type="ECO:0000313" key="3">
    <source>
        <dbReference type="EMBL" id="BDV31965.1"/>
    </source>
</evidence>
<dbReference type="Gene3D" id="3.40.50.720">
    <property type="entry name" value="NAD(P)-binding Rossmann-like Domain"/>
    <property type="match status" value="1"/>
</dbReference>
<dbReference type="Pfam" id="PF01408">
    <property type="entry name" value="GFO_IDH_MocA"/>
    <property type="match status" value="1"/>
</dbReference>
<reference evidence="3 4" key="1">
    <citation type="submission" date="2022-12" db="EMBL/GenBank/DDBJ databases">
        <title>Microbacterium terricola strain KV-448 chromosome, complete genome.</title>
        <authorList>
            <person name="Oshima T."/>
            <person name="Moriya T."/>
            <person name="Bessho Y."/>
        </authorList>
    </citation>
    <scope>NUCLEOTIDE SEQUENCE [LARGE SCALE GENOMIC DNA]</scope>
    <source>
        <strain evidence="3 4">KV-448</strain>
    </source>
</reference>
<keyword evidence="4" id="KW-1185">Reference proteome</keyword>
<dbReference type="RefSeq" id="WP_263797447.1">
    <property type="nucleotide sequence ID" value="NZ_AP027141.1"/>
</dbReference>
<dbReference type="PANTHER" id="PTHR43818">
    <property type="entry name" value="BCDNA.GH03377"/>
    <property type="match status" value="1"/>
</dbReference>
<evidence type="ECO:0000256" key="1">
    <source>
        <dbReference type="ARBA" id="ARBA00023002"/>
    </source>
</evidence>
<organism evidence="3 4">
    <name type="scientific">Microbacterium terricola</name>
    <dbReference type="NCBI Taxonomy" id="344163"/>
    <lineage>
        <taxon>Bacteria</taxon>
        <taxon>Bacillati</taxon>
        <taxon>Actinomycetota</taxon>
        <taxon>Actinomycetes</taxon>
        <taxon>Micrococcales</taxon>
        <taxon>Microbacteriaceae</taxon>
        <taxon>Microbacterium</taxon>
    </lineage>
</organism>
<gene>
    <name evidence="3" type="ORF">Microterr_26250</name>
</gene>
<accession>A0ABM8E2E8</accession>
<evidence type="ECO:0000313" key="4">
    <source>
        <dbReference type="Proteomes" id="UP001317779"/>
    </source>
</evidence>
<dbReference type="SUPFAM" id="SSF51735">
    <property type="entry name" value="NAD(P)-binding Rossmann-fold domains"/>
    <property type="match status" value="1"/>
</dbReference>
<dbReference type="PANTHER" id="PTHR43818:SF11">
    <property type="entry name" value="BCDNA.GH03377"/>
    <property type="match status" value="1"/>
</dbReference>
<sequence>MVPHGVGIVGAGPGVAALHLPTLARLSDDFEVVHISDAGSGRAAQLADRIGARSSSGIEELLADERVVAVVLCSPPAEHAAQILASVAAGKRAILCEKPLATTMADAEAVIDACRAAGTVLLVGTNHLYDPAWGRAKHHLMAGGHHVQALSVTLALPPNGRYHDVVTELPGSAAAPARGAPDFAVPQVAASVVRQLITGLAVHDLPMLRDLAPAIERVVFARAVAPIGYVVGYRASGIPVRLATVMLPDGADALWELTVITDTDVVTVSFPPAFVHAGSAEVTVMTATGKRTRYPLDPVDGYLAEWRALAAVLNGSSVVEYDELLDDARYAIALADAASALILDGADA</sequence>
<dbReference type="InterPro" id="IPR050463">
    <property type="entry name" value="Gfo/Idh/MocA_oxidrdct_glycsds"/>
</dbReference>
<dbReference type="InterPro" id="IPR000683">
    <property type="entry name" value="Gfo/Idh/MocA-like_OxRdtase_N"/>
</dbReference>
<name>A0ABM8E2E8_9MICO</name>
<dbReference type="EMBL" id="AP027141">
    <property type="protein sequence ID" value="BDV31965.1"/>
    <property type="molecule type" value="Genomic_DNA"/>
</dbReference>
<dbReference type="Proteomes" id="UP001317779">
    <property type="component" value="Chromosome"/>
</dbReference>